<dbReference type="PANTHER" id="PTHR10584">
    <property type="entry name" value="SUGAR KINASE"/>
    <property type="match status" value="1"/>
</dbReference>
<evidence type="ECO:0000256" key="4">
    <source>
        <dbReference type="RuleBase" id="RU003704"/>
    </source>
</evidence>
<evidence type="ECO:0000313" key="6">
    <source>
        <dbReference type="EMBL" id="MRW96143.1"/>
    </source>
</evidence>
<protein>
    <submittedName>
        <fullName evidence="6">Carbohydrate kinase family protein</fullName>
    </submittedName>
</protein>
<proteinExistence type="inferred from homology"/>
<evidence type="ECO:0000256" key="1">
    <source>
        <dbReference type="ARBA" id="ARBA00010688"/>
    </source>
</evidence>
<keyword evidence="2 4" id="KW-0808">Transferase</keyword>
<dbReference type="SUPFAM" id="SSF53613">
    <property type="entry name" value="Ribokinase-like"/>
    <property type="match status" value="1"/>
</dbReference>
<dbReference type="InterPro" id="IPR002173">
    <property type="entry name" value="Carboh/pur_kinase_PfkB_CS"/>
</dbReference>
<dbReference type="GO" id="GO:0016301">
    <property type="term" value="F:kinase activity"/>
    <property type="evidence" value="ECO:0007669"/>
    <property type="project" value="UniProtKB-KW"/>
</dbReference>
<dbReference type="PANTHER" id="PTHR10584:SF157">
    <property type="entry name" value="SULFOFRUCTOSE KINASE"/>
    <property type="match status" value="1"/>
</dbReference>
<dbReference type="AlphaFoldDB" id="A0A6A8G787"/>
<keyword evidence="3 4" id="KW-0418">Kinase</keyword>
<dbReference type="GO" id="GO:0005829">
    <property type="term" value="C:cytosol"/>
    <property type="evidence" value="ECO:0007669"/>
    <property type="project" value="TreeGrafter"/>
</dbReference>
<gene>
    <name evidence="6" type="ORF">GJR99_06065</name>
</gene>
<evidence type="ECO:0000256" key="3">
    <source>
        <dbReference type="ARBA" id="ARBA00022777"/>
    </source>
</evidence>
<sequence>MPSVDVVTVGSAVIDHVYSLSNLPEPDGGAFAREHTTDVGGVAANVASGLAAFGTETGIVTRVGADAAAEIEADLRARDIDCSRIRTGTEESSYTLILRGPDGERMIVAGGQSVPNLRLDGRDIEYARDASVVFTSAYAPDEVVSRLVSARERGEISTLVFDLAGPLSELEGRGTTPETIDRLLSVVDLFVVGEVAAQSYFGGGAEEASATLTRQNVSRAAITRGGEGALLLEGDTVHDVPAFDVEVNDTTGAGDSFTAGLIQTWLLDDYSAQDAGRFAAATAALNCTAMGARGHLPSEPEVQAFVGSQ</sequence>
<dbReference type="PRINTS" id="PR00990">
    <property type="entry name" value="RIBOKINASE"/>
</dbReference>
<dbReference type="OrthoDB" id="26949at2157"/>
<evidence type="ECO:0000313" key="7">
    <source>
        <dbReference type="Proteomes" id="UP000443423"/>
    </source>
</evidence>
<dbReference type="RefSeq" id="WP_151110276.1">
    <property type="nucleotide sequence ID" value="NZ_WKJQ01000001.1"/>
</dbReference>
<comment type="similarity">
    <text evidence="1 4">Belongs to the carbohydrate kinase PfkB family.</text>
</comment>
<name>A0A6A8G787_9EURY</name>
<evidence type="ECO:0000256" key="2">
    <source>
        <dbReference type="ARBA" id="ARBA00022679"/>
    </source>
</evidence>
<dbReference type="InterPro" id="IPR002139">
    <property type="entry name" value="Ribo/fructo_kinase"/>
</dbReference>
<accession>A0A6A8G787</accession>
<dbReference type="GO" id="GO:0006796">
    <property type="term" value="P:phosphate-containing compound metabolic process"/>
    <property type="evidence" value="ECO:0007669"/>
    <property type="project" value="UniProtKB-ARBA"/>
</dbReference>
<evidence type="ECO:0000259" key="5">
    <source>
        <dbReference type="Pfam" id="PF00294"/>
    </source>
</evidence>
<dbReference type="EMBL" id="WKJQ01000001">
    <property type="protein sequence ID" value="MRW96143.1"/>
    <property type="molecule type" value="Genomic_DNA"/>
</dbReference>
<dbReference type="InterPro" id="IPR011611">
    <property type="entry name" value="PfkB_dom"/>
</dbReference>
<keyword evidence="7" id="KW-1185">Reference proteome</keyword>
<dbReference type="InterPro" id="IPR029056">
    <property type="entry name" value="Ribokinase-like"/>
</dbReference>
<reference evidence="6 7" key="1">
    <citation type="submission" date="2019-11" db="EMBL/GenBank/DDBJ databases">
        <title>Whole genome sequence of Haloferax sp. MBLA0078.</title>
        <authorList>
            <person name="Seo M.-J."/>
            <person name="Cho E.-S."/>
        </authorList>
    </citation>
    <scope>NUCLEOTIDE SEQUENCE [LARGE SCALE GENOMIC DNA]</scope>
    <source>
        <strain evidence="6 7">MBLA0078</strain>
    </source>
</reference>
<feature type="domain" description="Carbohydrate kinase PfkB" evidence="5">
    <location>
        <begin position="5"/>
        <end position="297"/>
    </location>
</feature>
<dbReference type="Gene3D" id="3.40.1190.20">
    <property type="match status" value="1"/>
</dbReference>
<dbReference type="Proteomes" id="UP000443423">
    <property type="component" value="Unassembled WGS sequence"/>
</dbReference>
<comment type="caution">
    <text evidence="6">The sequence shown here is derived from an EMBL/GenBank/DDBJ whole genome shotgun (WGS) entry which is preliminary data.</text>
</comment>
<organism evidence="6 7">
    <name type="scientific">Haloferax marinum</name>
    <dbReference type="NCBI Taxonomy" id="2666143"/>
    <lineage>
        <taxon>Archaea</taxon>
        <taxon>Methanobacteriati</taxon>
        <taxon>Methanobacteriota</taxon>
        <taxon>Stenosarchaea group</taxon>
        <taxon>Halobacteria</taxon>
        <taxon>Halobacteriales</taxon>
        <taxon>Haloferacaceae</taxon>
        <taxon>Haloferax</taxon>
    </lineage>
</organism>
<dbReference type="Pfam" id="PF00294">
    <property type="entry name" value="PfkB"/>
    <property type="match status" value="1"/>
</dbReference>
<dbReference type="PROSITE" id="PS00584">
    <property type="entry name" value="PFKB_KINASES_2"/>
    <property type="match status" value="1"/>
</dbReference>
<dbReference type="PROSITE" id="PS00583">
    <property type="entry name" value="PFKB_KINASES_1"/>
    <property type="match status" value="1"/>
</dbReference>